<gene>
    <name evidence="1" type="ORF">AAY42_00600</name>
</gene>
<accession>A0A0Q1BEK7</accession>
<evidence type="ECO:0000313" key="1">
    <source>
        <dbReference type="EMBL" id="KQC28566.1"/>
    </source>
</evidence>
<name>A0A0Q1BEK7_9FLAO</name>
<dbReference type="OrthoDB" id="282859at2"/>
<dbReference type="InterPro" id="IPR045444">
    <property type="entry name" value="DUF6503"/>
</dbReference>
<dbReference type="PROSITE" id="PS51257">
    <property type="entry name" value="PROKAR_LIPOPROTEIN"/>
    <property type="match status" value="1"/>
</dbReference>
<dbReference type="Pfam" id="PF20113">
    <property type="entry name" value="DUF6503"/>
    <property type="match status" value="1"/>
</dbReference>
<organism evidence="1 2">
    <name type="scientific">Flagellimonas eckloniae</name>
    <dbReference type="NCBI Taxonomy" id="346185"/>
    <lineage>
        <taxon>Bacteria</taxon>
        <taxon>Pseudomonadati</taxon>
        <taxon>Bacteroidota</taxon>
        <taxon>Flavobacteriia</taxon>
        <taxon>Flavobacteriales</taxon>
        <taxon>Flavobacteriaceae</taxon>
        <taxon>Flagellimonas</taxon>
    </lineage>
</organism>
<sequence>MRKTVVLFFALVIGACKSDTKKVEIQERVDDEIIQSVERFPKALNKVFDAHGGLEAWKSKRTLIYEMPKGDNSETHTIDLWSRQDRVDFKEFSLGFDGNGVWLLDEDKKYKGDAGFYHNLMFYFYAMPFVLADEGIIYSHTQDVVYDGKNYPGIRISYKSGVGTSSKDEYFIHYDSKTHQMAWLGYTVTYRTGEKSDTIKWIRYNDWQTVEGLVLPKSIIWHNFEGAKILDARNTVQFVNCVLSTTPKPDAFYAKPENGTFVTVKKN</sequence>
<dbReference type="EMBL" id="LCTZ01000002">
    <property type="protein sequence ID" value="KQC28566.1"/>
    <property type="molecule type" value="Genomic_DNA"/>
</dbReference>
<evidence type="ECO:0008006" key="3">
    <source>
        <dbReference type="Google" id="ProtNLM"/>
    </source>
</evidence>
<comment type="caution">
    <text evidence="1">The sequence shown here is derived from an EMBL/GenBank/DDBJ whole genome shotgun (WGS) entry which is preliminary data.</text>
</comment>
<dbReference type="Proteomes" id="UP000050827">
    <property type="component" value="Unassembled WGS sequence"/>
</dbReference>
<dbReference type="PATRIC" id="fig|1547436.3.peg.119"/>
<protein>
    <recommendedName>
        <fullName evidence="3">Threonine synthase</fullName>
    </recommendedName>
</protein>
<reference evidence="1 2" key="1">
    <citation type="submission" date="2015-04" db="EMBL/GenBank/DDBJ databases">
        <title>Complete genome of flavobacterium.</title>
        <authorList>
            <person name="Kwon Y.M."/>
            <person name="Kim S.-J."/>
        </authorList>
    </citation>
    <scope>NUCLEOTIDE SEQUENCE [LARGE SCALE GENOMIC DNA]</scope>
    <source>
        <strain evidence="1 2">DK169</strain>
    </source>
</reference>
<evidence type="ECO:0000313" key="2">
    <source>
        <dbReference type="Proteomes" id="UP000050827"/>
    </source>
</evidence>
<proteinExistence type="predicted"/>
<dbReference type="AlphaFoldDB" id="A0A0Q1BEK7"/>
<dbReference type="STRING" id="346185.AAY42_00600"/>
<keyword evidence="2" id="KW-1185">Reference proteome</keyword>
<dbReference type="RefSeq" id="WP_055392080.1">
    <property type="nucleotide sequence ID" value="NZ_LCTZ01000002.1"/>
</dbReference>